<dbReference type="GO" id="GO:0004467">
    <property type="term" value="F:long-chain fatty acid-CoA ligase activity"/>
    <property type="evidence" value="ECO:0007669"/>
    <property type="project" value="TreeGrafter"/>
</dbReference>
<dbReference type="GO" id="GO:0005783">
    <property type="term" value="C:endoplasmic reticulum"/>
    <property type="evidence" value="ECO:0007669"/>
    <property type="project" value="TreeGrafter"/>
</dbReference>
<evidence type="ECO:0000259" key="4">
    <source>
        <dbReference type="Pfam" id="PF00501"/>
    </source>
</evidence>
<evidence type="ECO:0000313" key="6">
    <source>
        <dbReference type="Proteomes" id="UP000018817"/>
    </source>
</evidence>
<dbReference type="GO" id="GO:0005524">
    <property type="term" value="F:ATP binding"/>
    <property type="evidence" value="ECO:0007669"/>
    <property type="project" value="UniProtKB-KW"/>
</dbReference>
<dbReference type="SUPFAM" id="SSF56801">
    <property type="entry name" value="Acetyl-CoA synthetase-like"/>
    <property type="match status" value="1"/>
</dbReference>
<accession>W2Q196</accession>
<keyword evidence="1" id="KW-0547">Nucleotide-binding</keyword>
<evidence type="ECO:0000313" key="5">
    <source>
        <dbReference type="EMBL" id="ETN06065.1"/>
    </source>
</evidence>
<reference evidence="6" key="1">
    <citation type="submission" date="2011-12" db="EMBL/GenBank/DDBJ databases">
        <authorList>
            <consortium name="The Broad Institute Genome Sequencing Platform"/>
            <person name="Russ C."/>
            <person name="Tyler B."/>
            <person name="Panabieres F."/>
            <person name="Shan W."/>
            <person name="Tripathy S."/>
            <person name="Grunwald N."/>
            <person name="Machado M."/>
            <person name="Young S.K."/>
            <person name="Zeng Q."/>
            <person name="Gargeya S."/>
            <person name="Fitzgerald M."/>
            <person name="Haas B."/>
            <person name="Abouelleil A."/>
            <person name="Alvarado L."/>
            <person name="Arachchi H.M."/>
            <person name="Berlin A."/>
            <person name="Chapman S.B."/>
            <person name="Gearin G."/>
            <person name="Goldberg J."/>
            <person name="Griggs A."/>
            <person name="Gujja S."/>
            <person name="Hansen M."/>
            <person name="Heiman D."/>
            <person name="Howarth C."/>
            <person name="Larimer J."/>
            <person name="Lui A."/>
            <person name="MacDonald P.J.P."/>
            <person name="McCowen C."/>
            <person name="Montmayeur A."/>
            <person name="Murphy C."/>
            <person name="Neiman D."/>
            <person name="Pearson M."/>
            <person name="Priest M."/>
            <person name="Roberts A."/>
            <person name="Saif S."/>
            <person name="Shea T."/>
            <person name="Sisk P."/>
            <person name="Stolte C."/>
            <person name="Sykes S."/>
            <person name="Wortman J."/>
            <person name="Nusbaum C."/>
            <person name="Birren B."/>
        </authorList>
    </citation>
    <scope>NUCLEOTIDE SEQUENCE [LARGE SCALE GENOMIC DNA]</scope>
    <source>
        <strain evidence="6">INRA-310</strain>
    </source>
</reference>
<evidence type="ECO:0000256" key="2">
    <source>
        <dbReference type="ARBA" id="ARBA00022840"/>
    </source>
</evidence>
<dbReference type="GO" id="GO:0016020">
    <property type="term" value="C:membrane"/>
    <property type="evidence" value="ECO:0007669"/>
    <property type="project" value="TreeGrafter"/>
</dbReference>
<feature type="domain" description="AMP-dependent synthetase/ligase" evidence="4">
    <location>
        <begin position="77"/>
        <end position="478"/>
    </location>
</feature>
<dbReference type="EMBL" id="KI669597">
    <property type="protein sequence ID" value="ETN06065.1"/>
    <property type="molecule type" value="Genomic_DNA"/>
</dbReference>
<reference evidence="5 6" key="2">
    <citation type="submission" date="2013-11" db="EMBL/GenBank/DDBJ databases">
        <title>The Genome Sequence of Phytophthora parasitica INRA-310.</title>
        <authorList>
            <consortium name="The Broad Institute Genomics Platform"/>
            <person name="Russ C."/>
            <person name="Tyler B."/>
            <person name="Panabieres F."/>
            <person name="Shan W."/>
            <person name="Tripathy S."/>
            <person name="Grunwald N."/>
            <person name="Machado M."/>
            <person name="Johnson C.S."/>
            <person name="Arredondo F."/>
            <person name="Hong C."/>
            <person name="Coffey M."/>
            <person name="Young S.K."/>
            <person name="Zeng Q."/>
            <person name="Gargeya S."/>
            <person name="Fitzgerald M."/>
            <person name="Abouelleil A."/>
            <person name="Alvarado L."/>
            <person name="Chapman S.B."/>
            <person name="Gainer-Dewar J."/>
            <person name="Goldberg J."/>
            <person name="Griggs A."/>
            <person name="Gujja S."/>
            <person name="Hansen M."/>
            <person name="Howarth C."/>
            <person name="Imamovic A."/>
            <person name="Ireland A."/>
            <person name="Larimer J."/>
            <person name="McCowan C."/>
            <person name="Murphy C."/>
            <person name="Pearson M."/>
            <person name="Poon T.W."/>
            <person name="Priest M."/>
            <person name="Roberts A."/>
            <person name="Saif S."/>
            <person name="Shea T."/>
            <person name="Sykes S."/>
            <person name="Wortman J."/>
            <person name="Nusbaum C."/>
            <person name="Birren B."/>
        </authorList>
    </citation>
    <scope>NUCLEOTIDE SEQUENCE [LARGE SCALE GENOMIC DNA]</scope>
    <source>
        <strain evidence="5 6">INRA-310</strain>
    </source>
</reference>
<dbReference type="OrthoDB" id="1700726at2759"/>
<evidence type="ECO:0000256" key="3">
    <source>
        <dbReference type="SAM" id="MobiDB-lite"/>
    </source>
</evidence>
<dbReference type="InterPro" id="IPR042099">
    <property type="entry name" value="ANL_N_sf"/>
</dbReference>
<keyword evidence="2" id="KW-0067">ATP-binding</keyword>
<name>W2Q196_PHYN3</name>
<proteinExistence type="predicted"/>
<feature type="region of interest" description="Disordered" evidence="3">
    <location>
        <begin position="1"/>
        <end position="27"/>
    </location>
</feature>
<dbReference type="Proteomes" id="UP000018817">
    <property type="component" value="Unassembled WGS sequence"/>
</dbReference>
<gene>
    <name evidence="5" type="ORF">PPTG_13871</name>
</gene>
<feature type="compositionally biased region" description="Polar residues" evidence="3">
    <location>
        <begin position="1"/>
        <end position="13"/>
    </location>
</feature>
<dbReference type="OMA" id="IWHSYER"/>
<dbReference type="InterPro" id="IPR020845">
    <property type="entry name" value="AMP-binding_CS"/>
</dbReference>
<dbReference type="VEuPathDB" id="FungiDB:PPTG_13871"/>
<dbReference type="GeneID" id="20183194"/>
<organism evidence="5 6">
    <name type="scientific">Phytophthora nicotianae (strain INRA-310)</name>
    <name type="common">Phytophthora parasitica</name>
    <dbReference type="NCBI Taxonomy" id="761204"/>
    <lineage>
        <taxon>Eukaryota</taxon>
        <taxon>Sar</taxon>
        <taxon>Stramenopiles</taxon>
        <taxon>Oomycota</taxon>
        <taxon>Peronosporomycetes</taxon>
        <taxon>Peronosporales</taxon>
        <taxon>Peronosporaceae</taxon>
        <taxon>Phytophthora</taxon>
    </lineage>
</organism>
<protein>
    <recommendedName>
        <fullName evidence="4">AMP-dependent synthetase/ligase domain-containing protein</fullName>
    </recommendedName>
</protein>
<dbReference type="AlphaFoldDB" id="W2Q196"/>
<dbReference type="PANTHER" id="PTHR43272">
    <property type="entry name" value="LONG-CHAIN-FATTY-ACID--COA LIGASE"/>
    <property type="match status" value="1"/>
</dbReference>
<dbReference type="InterPro" id="IPR000873">
    <property type="entry name" value="AMP-dep_synth/lig_dom"/>
</dbReference>
<evidence type="ECO:0000256" key="1">
    <source>
        <dbReference type="ARBA" id="ARBA00022741"/>
    </source>
</evidence>
<dbReference type="Gene3D" id="3.40.50.12780">
    <property type="entry name" value="N-terminal domain of ligase-like"/>
    <property type="match status" value="1"/>
</dbReference>
<dbReference type="STRING" id="761204.W2Q196"/>
<dbReference type="Pfam" id="PF00501">
    <property type="entry name" value="AMP-binding"/>
    <property type="match status" value="1"/>
</dbReference>
<sequence>MNATTAESSQAKLTHSRELPGTATATRGPVHVSTLRSGFDPNFTLYTNLLSRLEIDPDGSHKLFGTRTVDFETGDVGPYEWVTLNEFLIAVKNCSSGMSQELGLHRGALVGIFSKNRYEWSVVEHSTNRMAYTLVPLYDTLGPTVVPYIINHTEIKVVFCAKDQVKTFMTCVKGCPSIETIVQFEAKIDGEDVSLARSNNVSLMTLNQLMEIGLVHPVEADPPLPDDLCTICYTSGTTGNPKGVMLTHSNMIASILCSIEITPLNESDVHLSFLPLAHCFERNVQAHIIGKGGCIGYYQGDVTKLLDDMAELRPTVFPSVPRLMNRIHDKITQGIAAAGGVKKLLFDQAYAAKKEYLAQGYYTHAFWDRLVFDKLKMILGGRVRYILSGSAPLSKVVKEFMAIVFCCPVLEGYGLTETAAVVSCATADMPMTRHVGIPVAGAEICLEDVPEKLYLTRDTPCPRGEILTRSKHVFKGYFKQPELTSEVLDADGWFHTGDIGQWNLDGTLTVIDRKKNIYKLSQGEYVSPERLEGVYGQSPFVAQVFVHGDSFKNYMVGIVVPDPEYGSVWAENQGLKGEEASLETLCAPGNNTLLRVIQEDMRQLALTAKLLPFERAHKLRLHADQFTPENGLATPTFKPKRFELIQYLVTSSMKCMRSKVSFKM</sequence>
<dbReference type="PANTHER" id="PTHR43272:SF33">
    <property type="entry name" value="AMP-BINDING DOMAIN-CONTAINING PROTEIN-RELATED"/>
    <property type="match status" value="1"/>
</dbReference>
<dbReference type="RefSeq" id="XP_008908567.1">
    <property type="nucleotide sequence ID" value="XM_008910319.1"/>
</dbReference>
<dbReference type="PROSITE" id="PS00455">
    <property type="entry name" value="AMP_BINDING"/>
    <property type="match status" value="1"/>
</dbReference>